<feature type="signal peptide" evidence="2">
    <location>
        <begin position="1"/>
        <end position="26"/>
    </location>
</feature>
<evidence type="ECO:0000313" key="4">
    <source>
        <dbReference type="Proteomes" id="UP000196320"/>
    </source>
</evidence>
<evidence type="ECO:0000256" key="2">
    <source>
        <dbReference type="SAM" id="SignalP"/>
    </source>
</evidence>
<feature type="region of interest" description="Disordered" evidence="1">
    <location>
        <begin position="25"/>
        <end position="47"/>
    </location>
</feature>
<name>A0A1R4JZ54_9MICO</name>
<organism evidence="3 4">
    <name type="scientific">Microbacterium esteraromaticum</name>
    <dbReference type="NCBI Taxonomy" id="57043"/>
    <lineage>
        <taxon>Bacteria</taxon>
        <taxon>Bacillati</taxon>
        <taxon>Actinomycetota</taxon>
        <taxon>Actinomycetes</taxon>
        <taxon>Micrococcales</taxon>
        <taxon>Microbacteriaceae</taxon>
        <taxon>Microbacterium</taxon>
    </lineage>
</organism>
<dbReference type="OrthoDB" id="5072792at2"/>
<proteinExistence type="predicted"/>
<evidence type="ECO:0008006" key="5">
    <source>
        <dbReference type="Google" id="ProtNLM"/>
    </source>
</evidence>
<sequence length="259" mass="27082">MSKIHVAIIGAVAGVLLLAGCSPATSDPQKTVEQTTPQQEPAEQEPAADDYVMPDECMVLALQPGVSIDGPSVAQCAVVVLDGYGSGRQSIEGDELEGDVSFTYADDDYSYAGTVTADGDTFDITYTGRQTWIERGDGAVRVDAGSDTMNPADATRAELWEIIANPSISAALINTGGMWPVGEPQTITLGDGSTVNAYPVASPAPITAGDVQAQDLTIWFTEQAVPVAIEADVAYRGLDSNFRTTFFDLGSPVTIDPVG</sequence>
<feature type="chain" id="PRO_5038729409" description="LppX_LprAFG lipoprotein" evidence="2">
    <location>
        <begin position="27"/>
        <end position="259"/>
    </location>
</feature>
<dbReference type="AlphaFoldDB" id="A0A1R4JZ54"/>
<reference evidence="3 4" key="1">
    <citation type="submission" date="2017-02" db="EMBL/GenBank/DDBJ databases">
        <authorList>
            <person name="Peterson S.W."/>
        </authorList>
    </citation>
    <scope>NUCLEOTIDE SEQUENCE [LARGE SCALE GENOMIC DNA]</scope>
    <source>
        <strain evidence="3 4">B Mb 05.01</strain>
    </source>
</reference>
<evidence type="ECO:0000313" key="3">
    <source>
        <dbReference type="EMBL" id="SJN37075.1"/>
    </source>
</evidence>
<dbReference type="EMBL" id="FUKO01000022">
    <property type="protein sequence ID" value="SJN37075.1"/>
    <property type="molecule type" value="Genomic_DNA"/>
</dbReference>
<accession>A0A1R4JZ54</accession>
<keyword evidence="2" id="KW-0732">Signal</keyword>
<dbReference type="Proteomes" id="UP000196320">
    <property type="component" value="Unassembled WGS sequence"/>
</dbReference>
<evidence type="ECO:0000256" key="1">
    <source>
        <dbReference type="SAM" id="MobiDB-lite"/>
    </source>
</evidence>
<gene>
    <name evidence="3" type="ORF">FM104_09460</name>
</gene>
<keyword evidence="4" id="KW-1185">Reference proteome</keyword>
<dbReference type="RefSeq" id="WP_087131760.1">
    <property type="nucleotide sequence ID" value="NZ_FUKO01000022.1"/>
</dbReference>
<protein>
    <recommendedName>
        <fullName evidence="5">LppX_LprAFG lipoprotein</fullName>
    </recommendedName>
</protein>
<dbReference type="PROSITE" id="PS51257">
    <property type="entry name" value="PROKAR_LIPOPROTEIN"/>
    <property type="match status" value="1"/>
</dbReference>